<evidence type="ECO:0000313" key="6">
    <source>
        <dbReference type="Proteomes" id="UP000275727"/>
    </source>
</evidence>
<reference evidence="5 6" key="1">
    <citation type="submission" date="2018-06" db="EMBL/GenBank/DDBJ databases">
        <title>Complete Genome Sequence of the Microcystin-Degrading Bacterium Sphingosinicella microcystinivorans Strain B-9.</title>
        <authorList>
            <person name="Jin H."/>
            <person name="Nishizawa T."/>
            <person name="Guo Y."/>
            <person name="Nishizawa A."/>
            <person name="Park H."/>
            <person name="Kato H."/>
            <person name="Tsuji K."/>
            <person name="Harada K."/>
        </authorList>
    </citation>
    <scope>NUCLEOTIDE SEQUENCE [LARGE SCALE GENOMIC DNA]</scope>
    <source>
        <strain evidence="5 6">B9</strain>
    </source>
</reference>
<keyword evidence="2" id="KW-0238">DNA-binding</keyword>
<evidence type="ECO:0000313" key="5">
    <source>
        <dbReference type="EMBL" id="BBE34359.1"/>
    </source>
</evidence>
<sequence length="338" mass="38662">MVTSHPILGRVMPTAFLEFYYKALGRPRWFFGGTALLSPSGDVRHAMTIADYLRVVSNLARFGGNPGYHLNLYKHGFPLFRGGLELALTYGPSVYDILALVQQHGKYRPGYHDFRIGRDIDGFCYFEIVDLIEFGDAASPIVETPMLKIVGMFTRVLGGNIQPARVSFRHEEPLYAQRLRELIGCDVTFTADRNAICFPTEWLQIRNIGSDPELWRLAQARCVSESRESHQRDELRRLNVEIEKLLLIEGRPPRLKEVADRLDISERTLIRRLRRLNLTYQSLTDDIQKERALELFAHPGASVAAVSERLGFSDPSGFRRTFRRWYGMNPSTALKTKT</sequence>
<dbReference type="GO" id="GO:0000976">
    <property type="term" value="F:transcription cis-regulatory region binding"/>
    <property type="evidence" value="ECO:0007669"/>
    <property type="project" value="TreeGrafter"/>
</dbReference>
<dbReference type="AlphaFoldDB" id="A0AAD1D701"/>
<gene>
    <name evidence="5" type="ORF">SmB9_20170</name>
</gene>
<dbReference type="SMART" id="SM00342">
    <property type="entry name" value="HTH_ARAC"/>
    <property type="match status" value="1"/>
</dbReference>
<name>A0AAD1D701_SPHMI</name>
<evidence type="ECO:0000259" key="4">
    <source>
        <dbReference type="PROSITE" id="PS01124"/>
    </source>
</evidence>
<dbReference type="PROSITE" id="PS01124">
    <property type="entry name" value="HTH_ARAC_FAMILY_2"/>
    <property type="match status" value="1"/>
</dbReference>
<feature type="domain" description="HTH araC/xylS-type" evidence="4">
    <location>
        <begin position="236"/>
        <end position="336"/>
    </location>
</feature>
<evidence type="ECO:0000256" key="2">
    <source>
        <dbReference type="ARBA" id="ARBA00023125"/>
    </source>
</evidence>
<dbReference type="KEGG" id="smic:SmB9_20170"/>
<protein>
    <recommendedName>
        <fullName evidence="4">HTH araC/xylS-type domain-containing protein</fullName>
    </recommendedName>
</protein>
<dbReference type="InterPro" id="IPR032687">
    <property type="entry name" value="AraC-type_N"/>
</dbReference>
<keyword evidence="3" id="KW-0804">Transcription</keyword>
<evidence type="ECO:0000256" key="3">
    <source>
        <dbReference type="ARBA" id="ARBA00023163"/>
    </source>
</evidence>
<dbReference type="PANTHER" id="PTHR47894:SF1">
    <property type="entry name" value="HTH-TYPE TRANSCRIPTIONAL REGULATOR VQSM"/>
    <property type="match status" value="1"/>
</dbReference>
<dbReference type="Pfam" id="PF12833">
    <property type="entry name" value="HTH_18"/>
    <property type="match status" value="1"/>
</dbReference>
<keyword evidence="1" id="KW-0805">Transcription regulation</keyword>
<dbReference type="Proteomes" id="UP000275727">
    <property type="component" value="Chromosome"/>
</dbReference>
<accession>A0AAD1D701</accession>
<dbReference type="GO" id="GO:0003700">
    <property type="term" value="F:DNA-binding transcription factor activity"/>
    <property type="evidence" value="ECO:0007669"/>
    <property type="project" value="InterPro"/>
</dbReference>
<dbReference type="SUPFAM" id="SSF46689">
    <property type="entry name" value="Homeodomain-like"/>
    <property type="match status" value="1"/>
</dbReference>
<evidence type="ECO:0000256" key="1">
    <source>
        <dbReference type="ARBA" id="ARBA00023015"/>
    </source>
</evidence>
<dbReference type="GO" id="GO:0005829">
    <property type="term" value="C:cytosol"/>
    <property type="evidence" value="ECO:0007669"/>
    <property type="project" value="TreeGrafter"/>
</dbReference>
<proteinExistence type="predicted"/>
<dbReference type="PANTHER" id="PTHR47894">
    <property type="entry name" value="HTH-TYPE TRANSCRIPTIONAL REGULATOR GADX"/>
    <property type="match status" value="1"/>
</dbReference>
<dbReference type="Gene3D" id="1.10.10.60">
    <property type="entry name" value="Homeodomain-like"/>
    <property type="match status" value="1"/>
</dbReference>
<dbReference type="Pfam" id="PF12625">
    <property type="entry name" value="Arabinose_bd"/>
    <property type="match status" value="1"/>
</dbReference>
<dbReference type="InterPro" id="IPR009057">
    <property type="entry name" value="Homeodomain-like_sf"/>
</dbReference>
<dbReference type="InterPro" id="IPR018060">
    <property type="entry name" value="HTH_AraC"/>
</dbReference>
<dbReference type="EMBL" id="AP018711">
    <property type="protein sequence ID" value="BBE34359.1"/>
    <property type="molecule type" value="Genomic_DNA"/>
</dbReference>
<organism evidence="5 6">
    <name type="scientific">Sphingosinicella microcystinivorans</name>
    <dbReference type="NCBI Taxonomy" id="335406"/>
    <lineage>
        <taxon>Bacteria</taxon>
        <taxon>Pseudomonadati</taxon>
        <taxon>Pseudomonadota</taxon>
        <taxon>Alphaproteobacteria</taxon>
        <taxon>Sphingomonadales</taxon>
        <taxon>Sphingosinicellaceae</taxon>
        <taxon>Sphingosinicella</taxon>
    </lineage>
</organism>